<reference evidence="2" key="2">
    <citation type="journal article" date="2015" name="Data Brief">
        <title>Shoot transcriptome of the giant reed, Arundo donax.</title>
        <authorList>
            <person name="Barrero R.A."/>
            <person name="Guerrero F.D."/>
            <person name="Moolhuijzen P."/>
            <person name="Goolsby J.A."/>
            <person name="Tidwell J."/>
            <person name="Bellgard S.E."/>
            <person name="Bellgard M.I."/>
        </authorList>
    </citation>
    <scope>NUCLEOTIDE SEQUENCE</scope>
    <source>
        <tissue evidence="2">Shoot tissue taken approximately 20 cm above the soil surface</tissue>
    </source>
</reference>
<accession>A0A0A9G0B4</accession>
<proteinExistence type="predicted"/>
<dbReference type="AlphaFoldDB" id="A0A0A9G0B4"/>
<organism evidence="2">
    <name type="scientific">Arundo donax</name>
    <name type="common">Giant reed</name>
    <name type="synonym">Donax arundinaceus</name>
    <dbReference type="NCBI Taxonomy" id="35708"/>
    <lineage>
        <taxon>Eukaryota</taxon>
        <taxon>Viridiplantae</taxon>
        <taxon>Streptophyta</taxon>
        <taxon>Embryophyta</taxon>
        <taxon>Tracheophyta</taxon>
        <taxon>Spermatophyta</taxon>
        <taxon>Magnoliopsida</taxon>
        <taxon>Liliopsida</taxon>
        <taxon>Poales</taxon>
        <taxon>Poaceae</taxon>
        <taxon>PACMAD clade</taxon>
        <taxon>Arundinoideae</taxon>
        <taxon>Arundineae</taxon>
        <taxon>Arundo</taxon>
    </lineage>
</organism>
<reference evidence="2" key="1">
    <citation type="submission" date="2014-09" db="EMBL/GenBank/DDBJ databases">
        <authorList>
            <person name="Magalhaes I.L.F."/>
            <person name="Oliveira U."/>
            <person name="Santos F.R."/>
            <person name="Vidigal T.H.D.A."/>
            <person name="Brescovit A.D."/>
            <person name="Santos A.J."/>
        </authorList>
    </citation>
    <scope>NUCLEOTIDE SEQUENCE</scope>
    <source>
        <tissue evidence="2">Shoot tissue taken approximately 20 cm above the soil surface</tissue>
    </source>
</reference>
<evidence type="ECO:0000313" key="2">
    <source>
        <dbReference type="EMBL" id="JAE15986.1"/>
    </source>
</evidence>
<keyword evidence="1" id="KW-0472">Membrane</keyword>
<keyword evidence="1" id="KW-1133">Transmembrane helix</keyword>
<evidence type="ECO:0000256" key="1">
    <source>
        <dbReference type="SAM" id="Phobius"/>
    </source>
</evidence>
<protein>
    <submittedName>
        <fullName evidence="2">Uncharacterized protein</fullName>
    </submittedName>
</protein>
<dbReference type="EMBL" id="GBRH01181910">
    <property type="protein sequence ID" value="JAE15986.1"/>
    <property type="molecule type" value="Transcribed_RNA"/>
</dbReference>
<name>A0A0A9G0B4_ARUDO</name>
<sequence>MIPVHSMKCRNNATYTTTLWHNNLLSFPHIEALRGMMGFPTIIIGIFFFSG</sequence>
<feature type="transmembrane region" description="Helical" evidence="1">
    <location>
        <begin position="32"/>
        <end position="50"/>
    </location>
</feature>
<keyword evidence="1" id="KW-0812">Transmembrane</keyword>